<gene>
    <name evidence="5" type="ORF">RJ640_012195</name>
</gene>
<organism evidence="5 6">
    <name type="scientific">Escallonia rubra</name>
    <dbReference type="NCBI Taxonomy" id="112253"/>
    <lineage>
        <taxon>Eukaryota</taxon>
        <taxon>Viridiplantae</taxon>
        <taxon>Streptophyta</taxon>
        <taxon>Embryophyta</taxon>
        <taxon>Tracheophyta</taxon>
        <taxon>Spermatophyta</taxon>
        <taxon>Magnoliopsida</taxon>
        <taxon>eudicotyledons</taxon>
        <taxon>Gunneridae</taxon>
        <taxon>Pentapetalae</taxon>
        <taxon>asterids</taxon>
        <taxon>campanulids</taxon>
        <taxon>Escalloniales</taxon>
        <taxon>Escalloniaceae</taxon>
        <taxon>Escallonia</taxon>
    </lineage>
</organism>
<dbReference type="SUPFAM" id="SSF53098">
    <property type="entry name" value="Ribonuclease H-like"/>
    <property type="match status" value="1"/>
</dbReference>
<evidence type="ECO:0000256" key="2">
    <source>
        <dbReference type="SAM" id="MobiDB-lite"/>
    </source>
</evidence>
<dbReference type="EMBL" id="JAVXUO010002449">
    <property type="protein sequence ID" value="KAK2973131.1"/>
    <property type="molecule type" value="Genomic_DNA"/>
</dbReference>
<reference evidence="5" key="1">
    <citation type="submission" date="2022-12" db="EMBL/GenBank/DDBJ databases">
        <title>Draft genome assemblies for two species of Escallonia (Escalloniales).</title>
        <authorList>
            <person name="Chanderbali A."/>
            <person name="Dervinis C."/>
            <person name="Anghel I."/>
            <person name="Soltis D."/>
            <person name="Soltis P."/>
            <person name="Zapata F."/>
        </authorList>
    </citation>
    <scope>NUCLEOTIDE SEQUENCE</scope>
    <source>
        <strain evidence="5">UCBG92.1500</strain>
        <tissue evidence="5">Leaf</tissue>
    </source>
</reference>
<dbReference type="Pfam" id="PF13976">
    <property type="entry name" value="gag_pre-integrs"/>
    <property type="match status" value="1"/>
</dbReference>
<sequence>MRMSESGSVVDHLNDFNGVINQLESIGINLDDEIRVMLFMCSLPDSWNNLVTTVSNSTVSGMLTINDVVMDDNFKVWYVDSGASIHCTPHRDCFRDYVHGDYRHVIVKNRYQRNIVEKGKVEIKLSNGGTLVLQDIRHIPELQKNLISVRGVDREGYFVEFGEKQWKAIKGSMVVTRSERVETLYTLSGTYNHSISLASTENQRTTLWHHSLGHLSESGIRILHLKNALPRMKNNQLDFCKICVYGKKKWVSFQRDGKEKKTEKLELVHTDVRGPITVKSHGGVSIVMEGFKNKCSNNGIRLIRIVNRTPQENGLTERMNRTIMERARSRDVIFDESQLYKHKLQEREIEKENREYMELDEPEDGQVPKIENSEVLDETTDAETGADNQQVAETPNHRRSSRGKESS</sequence>
<keyword evidence="6" id="KW-1185">Reference proteome</keyword>
<evidence type="ECO:0000313" key="5">
    <source>
        <dbReference type="EMBL" id="KAK2973131.1"/>
    </source>
</evidence>
<feature type="region of interest" description="Disordered" evidence="2">
    <location>
        <begin position="351"/>
        <end position="407"/>
    </location>
</feature>
<keyword evidence="1" id="KW-0645">Protease</keyword>
<keyword evidence="1" id="KW-0378">Hydrolase</keyword>
<dbReference type="GO" id="GO:0008233">
    <property type="term" value="F:peptidase activity"/>
    <property type="evidence" value="ECO:0007669"/>
    <property type="project" value="UniProtKB-KW"/>
</dbReference>
<dbReference type="Pfam" id="PF14223">
    <property type="entry name" value="Retrotran_gag_2"/>
    <property type="match status" value="1"/>
</dbReference>
<dbReference type="PANTHER" id="PTHR42648:SF28">
    <property type="entry name" value="TRANSPOSON-ENCODED PROTEIN WITH RIBONUCLEASE H-LIKE AND RETROVIRUS ZINC FINGER-LIKE DOMAINS"/>
    <property type="match status" value="1"/>
</dbReference>
<dbReference type="PANTHER" id="PTHR42648">
    <property type="entry name" value="TRANSPOSASE, PUTATIVE-RELATED"/>
    <property type="match status" value="1"/>
</dbReference>
<dbReference type="GO" id="GO:0006508">
    <property type="term" value="P:proteolysis"/>
    <property type="evidence" value="ECO:0007669"/>
    <property type="project" value="UniProtKB-KW"/>
</dbReference>
<feature type="domain" description="GAG-pre-integrase" evidence="3">
    <location>
        <begin position="184"/>
        <end position="247"/>
    </location>
</feature>
<proteinExistence type="predicted"/>
<dbReference type="InterPro" id="IPR012337">
    <property type="entry name" value="RNaseH-like_sf"/>
</dbReference>
<evidence type="ECO:0000259" key="4">
    <source>
        <dbReference type="Pfam" id="PF22936"/>
    </source>
</evidence>
<dbReference type="GO" id="GO:0003676">
    <property type="term" value="F:nucleic acid binding"/>
    <property type="evidence" value="ECO:0007669"/>
    <property type="project" value="InterPro"/>
</dbReference>
<dbReference type="InterPro" id="IPR054722">
    <property type="entry name" value="PolX-like_BBD"/>
</dbReference>
<comment type="caution">
    <text evidence="5">The sequence shown here is derived from an EMBL/GenBank/DDBJ whole genome shotgun (WGS) entry which is preliminary data.</text>
</comment>
<name>A0AA88R019_9ASTE</name>
<dbReference type="AlphaFoldDB" id="A0AA88R019"/>
<evidence type="ECO:0000313" key="6">
    <source>
        <dbReference type="Proteomes" id="UP001187471"/>
    </source>
</evidence>
<dbReference type="Gene3D" id="3.30.420.10">
    <property type="entry name" value="Ribonuclease H-like superfamily/Ribonuclease H"/>
    <property type="match status" value="1"/>
</dbReference>
<accession>A0AA88R019</accession>
<dbReference type="InterPro" id="IPR036397">
    <property type="entry name" value="RNaseH_sf"/>
</dbReference>
<evidence type="ECO:0000259" key="3">
    <source>
        <dbReference type="Pfam" id="PF13976"/>
    </source>
</evidence>
<feature type="domain" description="Retrovirus-related Pol polyprotein from transposon TNT 1-94-like beta-barrel" evidence="4">
    <location>
        <begin position="77"/>
        <end position="157"/>
    </location>
</feature>
<dbReference type="Pfam" id="PF22936">
    <property type="entry name" value="Pol_BBD"/>
    <property type="match status" value="1"/>
</dbReference>
<dbReference type="InterPro" id="IPR025724">
    <property type="entry name" value="GAG-pre-integrase_dom"/>
</dbReference>
<protein>
    <recommendedName>
        <fullName evidence="7">GAG-pre-integrase domain-containing protein</fullName>
    </recommendedName>
</protein>
<dbReference type="InterPro" id="IPR039537">
    <property type="entry name" value="Retrotran_Ty1/copia-like"/>
</dbReference>
<dbReference type="Proteomes" id="UP001187471">
    <property type="component" value="Unassembled WGS sequence"/>
</dbReference>
<evidence type="ECO:0000256" key="1">
    <source>
        <dbReference type="ARBA" id="ARBA00022670"/>
    </source>
</evidence>
<evidence type="ECO:0008006" key="7">
    <source>
        <dbReference type="Google" id="ProtNLM"/>
    </source>
</evidence>